<dbReference type="AlphaFoldDB" id="A0A834T4I5"/>
<reference evidence="1" key="1">
    <citation type="submission" date="2020-09" db="EMBL/GenBank/DDBJ databases">
        <title>Genome-Enabled Discovery of Anthraquinone Biosynthesis in Senna tora.</title>
        <authorList>
            <person name="Kang S.-H."/>
            <person name="Pandey R.P."/>
            <person name="Lee C.-M."/>
            <person name="Sim J.-S."/>
            <person name="Jeong J.-T."/>
            <person name="Choi B.-S."/>
            <person name="Jung M."/>
            <person name="Ginzburg D."/>
            <person name="Zhao K."/>
            <person name="Won S.Y."/>
            <person name="Oh T.-J."/>
            <person name="Yu Y."/>
            <person name="Kim N.-H."/>
            <person name="Lee O.R."/>
            <person name="Lee T.-H."/>
            <person name="Bashyal P."/>
            <person name="Kim T.-S."/>
            <person name="Lee W.-H."/>
            <person name="Kawkins C."/>
            <person name="Kim C.-K."/>
            <person name="Kim J.S."/>
            <person name="Ahn B.O."/>
            <person name="Rhee S.Y."/>
            <person name="Sohng J.K."/>
        </authorList>
    </citation>
    <scope>NUCLEOTIDE SEQUENCE</scope>
    <source>
        <tissue evidence="1">Leaf</tissue>
    </source>
</reference>
<proteinExistence type="predicted"/>
<evidence type="ECO:0000313" key="2">
    <source>
        <dbReference type="Proteomes" id="UP000634136"/>
    </source>
</evidence>
<dbReference type="EMBL" id="JAAIUW010000009">
    <property type="protein sequence ID" value="KAF7815097.1"/>
    <property type="molecule type" value="Genomic_DNA"/>
</dbReference>
<comment type="caution">
    <text evidence="1">The sequence shown here is derived from an EMBL/GenBank/DDBJ whole genome shotgun (WGS) entry which is preliminary data.</text>
</comment>
<evidence type="ECO:0000313" key="1">
    <source>
        <dbReference type="EMBL" id="KAF7815097.1"/>
    </source>
</evidence>
<sequence length="119" mass="13902">MASPLLWASDDHNDADCHFSPQRKDCQKHFLTKIVMNKVSDRSKVFRFVTFALEDEVVIWNAIKFCTRNILFYEQTSEVYSSDESVDKSSSVQAFLAHGILQNNVKRMFLLLKVIYYEL</sequence>
<protein>
    <submittedName>
        <fullName evidence="1">Uncharacterized protein</fullName>
    </submittedName>
</protein>
<name>A0A834T4I5_9FABA</name>
<dbReference type="Proteomes" id="UP000634136">
    <property type="component" value="Unassembled WGS sequence"/>
</dbReference>
<gene>
    <name evidence="1" type="ORF">G2W53_029066</name>
</gene>
<organism evidence="1 2">
    <name type="scientific">Senna tora</name>
    <dbReference type="NCBI Taxonomy" id="362788"/>
    <lineage>
        <taxon>Eukaryota</taxon>
        <taxon>Viridiplantae</taxon>
        <taxon>Streptophyta</taxon>
        <taxon>Embryophyta</taxon>
        <taxon>Tracheophyta</taxon>
        <taxon>Spermatophyta</taxon>
        <taxon>Magnoliopsida</taxon>
        <taxon>eudicotyledons</taxon>
        <taxon>Gunneridae</taxon>
        <taxon>Pentapetalae</taxon>
        <taxon>rosids</taxon>
        <taxon>fabids</taxon>
        <taxon>Fabales</taxon>
        <taxon>Fabaceae</taxon>
        <taxon>Caesalpinioideae</taxon>
        <taxon>Cassia clade</taxon>
        <taxon>Senna</taxon>
    </lineage>
</organism>
<accession>A0A834T4I5</accession>
<keyword evidence="2" id="KW-1185">Reference proteome</keyword>